<dbReference type="EC" id="2.7.11.24" evidence="3"/>
<dbReference type="GO" id="GO:0005524">
    <property type="term" value="F:ATP binding"/>
    <property type="evidence" value="ECO:0007669"/>
    <property type="project" value="UniProtKB-UniRule"/>
</dbReference>
<reference evidence="15" key="2">
    <citation type="submission" date="2025-09" db="UniProtKB">
        <authorList>
            <consortium name="Ensembl"/>
        </authorList>
    </citation>
    <scope>IDENTIFICATION</scope>
</reference>
<keyword evidence="10" id="KW-0346">Stress response</keyword>
<evidence type="ECO:0000313" key="15">
    <source>
        <dbReference type="Ensembl" id="ENSLBEP00000012362.1"/>
    </source>
</evidence>
<dbReference type="InterPro" id="IPR017441">
    <property type="entry name" value="Protein_kinase_ATP_BS"/>
</dbReference>
<dbReference type="AlphaFoldDB" id="A0A3Q3F0V0"/>
<dbReference type="SMART" id="SM00220">
    <property type="entry name" value="S_TKc"/>
    <property type="match status" value="1"/>
</dbReference>
<keyword evidence="6" id="KW-0808">Transferase</keyword>
<organism evidence="15 16">
    <name type="scientific">Labrus bergylta</name>
    <name type="common">ballan wrasse</name>
    <dbReference type="NCBI Taxonomy" id="56723"/>
    <lineage>
        <taxon>Eukaryota</taxon>
        <taxon>Metazoa</taxon>
        <taxon>Chordata</taxon>
        <taxon>Craniata</taxon>
        <taxon>Vertebrata</taxon>
        <taxon>Euteleostomi</taxon>
        <taxon>Actinopterygii</taxon>
        <taxon>Neopterygii</taxon>
        <taxon>Teleostei</taxon>
        <taxon>Neoteleostei</taxon>
        <taxon>Acanthomorphata</taxon>
        <taxon>Eupercaria</taxon>
        <taxon>Labriformes</taxon>
        <taxon>Labridae</taxon>
        <taxon>Labrus</taxon>
    </lineage>
</organism>
<feature type="binding site" evidence="13">
    <location>
        <position position="60"/>
    </location>
    <ligand>
        <name>ATP</name>
        <dbReference type="ChEBI" id="CHEBI:30616"/>
    </ligand>
</feature>
<keyword evidence="8" id="KW-0418">Kinase</keyword>
<evidence type="ECO:0000256" key="12">
    <source>
        <dbReference type="ARBA" id="ARBA00048312"/>
    </source>
</evidence>
<comment type="cofactor">
    <cofactor evidence="1">
        <name>Mg(2+)</name>
        <dbReference type="ChEBI" id="CHEBI:18420"/>
    </cofactor>
</comment>
<dbReference type="SUPFAM" id="SSF56112">
    <property type="entry name" value="Protein kinase-like (PK-like)"/>
    <property type="match status" value="1"/>
</dbReference>
<dbReference type="Gene3D" id="3.30.200.20">
    <property type="entry name" value="Phosphorylase Kinase, domain 1"/>
    <property type="match status" value="1"/>
</dbReference>
<comment type="catalytic activity">
    <reaction evidence="12">
        <text>L-seryl-[protein] + ATP = O-phospho-L-seryl-[protein] + ADP + H(+)</text>
        <dbReference type="Rhea" id="RHEA:17989"/>
        <dbReference type="Rhea" id="RHEA-COMP:9863"/>
        <dbReference type="Rhea" id="RHEA-COMP:11604"/>
        <dbReference type="ChEBI" id="CHEBI:15378"/>
        <dbReference type="ChEBI" id="CHEBI:29999"/>
        <dbReference type="ChEBI" id="CHEBI:30616"/>
        <dbReference type="ChEBI" id="CHEBI:83421"/>
        <dbReference type="ChEBI" id="CHEBI:456216"/>
        <dbReference type="EC" id="2.7.11.24"/>
    </reaction>
</comment>
<protein>
    <recommendedName>
        <fullName evidence="3">mitogen-activated protein kinase</fullName>
        <ecNumber evidence="3">2.7.11.24</ecNumber>
    </recommendedName>
</protein>
<dbReference type="GO" id="GO:0004707">
    <property type="term" value="F:MAP kinase activity"/>
    <property type="evidence" value="ECO:0007669"/>
    <property type="project" value="UniProtKB-EC"/>
</dbReference>
<dbReference type="PROSITE" id="PS00107">
    <property type="entry name" value="PROTEIN_KINASE_ATP"/>
    <property type="match status" value="1"/>
</dbReference>
<reference evidence="15" key="1">
    <citation type="submission" date="2025-08" db="UniProtKB">
        <authorList>
            <consortium name="Ensembl"/>
        </authorList>
    </citation>
    <scope>IDENTIFICATION</scope>
</reference>
<dbReference type="PROSITE" id="PS50011">
    <property type="entry name" value="PROTEIN_KINASE_DOM"/>
    <property type="match status" value="1"/>
</dbReference>
<keyword evidence="16" id="KW-1185">Reference proteome</keyword>
<dbReference type="PRINTS" id="PR01773">
    <property type="entry name" value="P38MAPKINASE"/>
</dbReference>
<evidence type="ECO:0000256" key="3">
    <source>
        <dbReference type="ARBA" id="ARBA00012411"/>
    </source>
</evidence>
<dbReference type="InterPro" id="IPR008352">
    <property type="entry name" value="MAPK_HOG-like"/>
</dbReference>
<dbReference type="GeneTree" id="ENSGT00940000166426"/>
<dbReference type="GO" id="GO:0106310">
    <property type="term" value="F:protein serine kinase activity"/>
    <property type="evidence" value="ECO:0007669"/>
    <property type="project" value="RHEA"/>
</dbReference>
<evidence type="ECO:0000256" key="11">
    <source>
        <dbReference type="ARBA" id="ARBA00047592"/>
    </source>
</evidence>
<dbReference type="CDD" id="cd07851">
    <property type="entry name" value="STKc_p38"/>
    <property type="match status" value="1"/>
</dbReference>
<evidence type="ECO:0000256" key="5">
    <source>
        <dbReference type="ARBA" id="ARBA00022553"/>
    </source>
</evidence>
<dbReference type="PANTHER" id="PTHR24055">
    <property type="entry name" value="MITOGEN-ACTIVATED PROTEIN KINASE"/>
    <property type="match status" value="1"/>
</dbReference>
<keyword evidence="7 13" id="KW-0547">Nucleotide-binding</keyword>
<evidence type="ECO:0000256" key="10">
    <source>
        <dbReference type="ARBA" id="ARBA00023016"/>
    </source>
</evidence>
<name>A0A3Q3F0V0_9LABR</name>
<evidence type="ECO:0000259" key="14">
    <source>
        <dbReference type="PROSITE" id="PS50011"/>
    </source>
</evidence>
<comment type="catalytic activity">
    <reaction evidence="11">
        <text>L-threonyl-[protein] + ATP = O-phospho-L-threonyl-[protein] + ADP + H(+)</text>
        <dbReference type="Rhea" id="RHEA:46608"/>
        <dbReference type="Rhea" id="RHEA-COMP:11060"/>
        <dbReference type="Rhea" id="RHEA-COMP:11605"/>
        <dbReference type="ChEBI" id="CHEBI:15378"/>
        <dbReference type="ChEBI" id="CHEBI:30013"/>
        <dbReference type="ChEBI" id="CHEBI:30616"/>
        <dbReference type="ChEBI" id="CHEBI:61977"/>
        <dbReference type="ChEBI" id="CHEBI:456216"/>
        <dbReference type="EC" id="2.7.11.24"/>
    </reaction>
</comment>
<evidence type="ECO:0000256" key="9">
    <source>
        <dbReference type="ARBA" id="ARBA00022840"/>
    </source>
</evidence>
<comment type="similarity">
    <text evidence="2">Belongs to the protein kinase superfamily. CMGC Ser/Thr protein kinase family. MAP kinase subfamily.</text>
</comment>
<dbReference type="InterPro" id="IPR050117">
    <property type="entry name" value="MAPK"/>
</dbReference>
<evidence type="ECO:0000256" key="7">
    <source>
        <dbReference type="ARBA" id="ARBA00022741"/>
    </source>
</evidence>
<evidence type="ECO:0000256" key="2">
    <source>
        <dbReference type="ARBA" id="ARBA00008832"/>
    </source>
</evidence>
<dbReference type="FunFam" id="3.30.200.20:FF:000769">
    <property type="entry name" value="Mitogen-activated protein kinase 14"/>
    <property type="match status" value="1"/>
</dbReference>
<proteinExistence type="inferred from homology"/>
<dbReference type="InterPro" id="IPR000719">
    <property type="entry name" value="Prot_kinase_dom"/>
</dbReference>
<evidence type="ECO:0000313" key="16">
    <source>
        <dbReference type="Proteomes" id="UP000261660"/>
    </source>
</evidence>
<evidence type="ECO:0000256" key="8">
    <source>
        <dbReference type="ARBA" id="ARBA00022777"/>
    </source>
</evidence>
<dbReference type="Proteomes" id="UP000261660">
    <property type="component" value="Unplaced"/>
</dbReference>
<evidence type="ECO:0000256" key="13">
    <source>
        <dbReference type="PROSITE-ProRule" id="PRU10141"/>
    </source>
</evidence>
<dbReference type="Ensembl" id="ENSLBET00000012998.1">
    <property type="protein sequence ID" value="ENSLBEP00000012362.1"/>
    <property type="gene ID" value="ENSLBEG00000009476.1"/>
</dbReference>
<sequence length="354" mass="40952">MESPVKDSPVRAGFHRLEVQKTTWDVPERYTTLRSIGSGAYGTVCSAMDQKTKEKVAIKKLYRPFQSLIHAKRAYRELRLLRHIQHDNVICLLNVFTPDSTLEKFQTFYMVMPLVAQDLSHIMKKKRLTDRIITYLFYQLLRGLMMYCVSIQDLKPGNLAVNENCELKILDFGLARQTESEMTGYVVTRWYRAPEIIFNWMHYSQTVDVWSAACILAEMITGQVLFPGHDSILQHLSHCILINTWCGLFQAQSYVQSLPQQKKKNFREVFPSMEKNAVDILEGMLQLDPETRLTAKQGLSHPFLAEFYDPESEPDSTPYDDSFESLELDVGEWKSLIHMEIMTFDPDNPSQTAM</sequence>
<evidence type="ECO:0000256" key="4">
    <source>
        <dbReference type="ARBA" id="ARBA00022527"/>
    </source>
</evidence>
<accession>A0A3Q3F0V0</accession>
<keyword evidence="5" id="KW-0597">Phosphoprotein</keyword>
<keyword evidence="4" id="KW-0723">Serine/threonine-protein kinase</keyword>
<dbReference type="InterPro" id="IPR011009">
    <property type="entry name" value="Kinase-like_dom_sf"/>
</dbReference>
<evidence type="ECO:0000256" key="1">
    <source>
        <dbReference type="ARBA" id="ARBA00001946"/>
    </source>
</evidence>
<dbReference type="Pfam" id="PF00069">
    <property type="entry name" value="Pkinase"/>
    <property type="match status" value="1"/>
</dbReference>
<evidence type="ECO:0000256" key="6">
    <source>
        <dbReference type="ARBA" id="ARBA00022679"/>
    </source>
</evidence>
<dbReference type="Gene3D" id="1.10.510.10">
    <property type="entry name" value="Transferase(Phosphotransferase) domain 1"/>
    <property type="match status" value="1"/>
</dbReference>
<feature type="domain" description="Protein kinase" evidence="14">
    <location>
        <begin position="30"/>
        <end position="304"/>
    </location>
</feature>
<dbReference type="FunFam" id="1.10.510.10:FF:000624">
    <property type="entry name" value="Mitogen-activated protein kinase"/>
    <property type="match status" value="1"/>
</dbReference>
<keyword evidence="9 13" id="KW-0067">ATP-binding</keyword>